<dbReference type="STRING" id="945553.A0A0D2NXY5"/>
<gene>
    <name evidence="1" type="ORF">HYPSUDRAFT_151691</name>
</gene>
<keyword evidence="2" id="KW-1185">Reference proteome</keyword>
<dbReference type="Proteomes" id="UP000054270">
    <property type="component" value="Unassembled WGS sequence"/>
</dbReference>
<accession>A0A0D2NXY5</accession>
<sequence>KVLQRVRDVIRDTDTPSWLPSVPYNFGSTSAGHLKADEWRTLTTVYFPISLRLIGQIQRIPHNHLFGGQLESTMFTAFTRATSLRRWIARPDCPPFLRECQLLFTKTFGGGRANTDSHDDEIPQSAFSPTPPELKAIISEPSIYSPGLSSDLSLVQPTWVLSHYARWKLDEDRAVVLTLSRVSNVNAKLWQAN</sequence>
<protein>
    <submittedName>
        <fullName evidence="1">Uncharacterized protein</fullName>
    </submittedName>
</protein>
<proteinExistence type="predicted"/>
<name>A0A0D2NXY5_HYPSF</name>
<evidence type="ECO:0000313" key="1">
    <source>
        <dbReference type="EMBL" id="KJA13345.1"/>
    </source>
</evidence>
<evidence type="ECO:0000313" key="2">
    <source>
        <dbReference type="Proteomes" id="UP000054270"/>
    </source>
</evidence>
<organism evidence="1 2">
    <name type="scientific">Hypholoma sublateritium (strain FD-334 SS-4)</name>
    <dbReference type="NCBI Taxonomy" id="945553"/>
    <lineage>
        <taxon>Eukaryota</taxon>
        <taxon>Fungi</taxon>
        <taxon>Dikarya</taxon>
        <taxon>Basidiomycota</taxon>
        <taxon>Agaricomycotina</taxon>
        <taxon>Agaricomycetes</taxon>
        <taxon>Agaricomycetidae</taxon>
        <taxon>Agaricales</taxon>
        <taxon>Agaricineae</taxon>
        <taxon>Strophariaceae</taxon>
        <taxon>Hypholoma</taxon>
    </lineage>
</organism>
<dbReference type="AlphaFoldDB" id="A0A0D2NXY5"/>
<reference evidence="2" key="1">
    <citation type="submission" date="2014-04" db="EMBL/GenBank/DDBJ databases">
        <title>Evolutionary Origins and Diversification of the Mycorrhizal Mutualists.</title>
        <authorList>
            <consortium name="DOE Joint Genome Institute"/>
            <consortium name="Mycorrhizal Genomics Consortium"/>
            <person name="Kohler A."/>
            <person name="Kuo A."/>
            <person name="Nagy L.G."/>
            <person name="Floudas D."/>
            <person name="Copeland A."/>
            <person name="Barry K.W."/>
            <person name="Cichocki N."/>
            <person name="Veneault-Fourrey C."/>
            <person name="LaButti K."/>
            <person name="Lindquist E.A."/>
            <person name="Lipzen A."/>
            <person name="Lundell T."/>
            <person name="Morin E."/>
            <person name="Murat C."/>
            <person name="Riley R."/>
            <person name="Ohm R."/>
            <person name="Sun H."/>
            <person name="Tunlid A."/>
            <person name="Henrissat B."/>
            <person name="Grigoriev I.V."/>
            <person name="Hibbett D.S."/>
            <person name="Martin F."/>
        </authorList>
    </citation>
    <scope>NUCLEOTIDE SEQUENCE [LARGE SCALE GENOMIC DNA]</scope>
    <source>
        <strain evidence="2">FD-334 SS-4</strain>
    </source>
</reference>
<dbReference type="OrthoDB" id="3247418at2759"/>
<feature type="non-terminal residue" evidence="1">
    <location>
        <position position="1"/>
    </location>
</feature>
<dbReference type="EMBL" id="KN817751">
    <property type="protein sequence ID" value="KJA13345.1"/>
    <property type="molecule type" value="Genomic_DNA"/>
</dbReference>